<name>A0ACB7EJ16_NIBAL</name>
<organism evidence="1 2">
    <name type="scientific">Nibea albiflora</name>
    <name type="common">Yellow drum</name>
    <name type="synonym">Corvina albiflora</name>
    <dbReference type="NCBI Taxonomy" id="240163"/>
    <lineage>
        <taxon>Eukaryota</taxon>
        <taxon>Metazoa</taxon>
        <taxon>Chordata</taxon>
        <taxon>Craniata</taxon>
        <taxon>Vertebrata</taxon>
        <taxon>Euteleostomi</taxon>
        <taxon>Actinopterygii</taxon>
        <taxon>Neopterygii</taxon>
        <taxon>Teleostei</taxon>
        <taxon>Neoteleostei</taxon>
        <taxon>Acanthomorphata</taxon>
        <taxon>Eupercaria</taxon>
        <taxon>Sciaenidae</taxon>
        <taxon>Nibea</taxon>
    </lineage>
</organism>
<protein>
    <submittedName>
        <fullName evidence="1">Apolipoprotein A-I</fullName>
    </submittedName>
</protein>
<reference evidence="1" key="1">
    <citation type="submission" date="2020-04" db="EMBL/GenBank/DDBJ databases">
        <title>A chromosome-scale assembly and high-density genetic map of the yellow drum (Nibea albiflora) genome.</title>
        <authorList>
            <person name="Xu D."/>
            <person name="Zhang W."/>
            <person name="Chen R."/>
            <person name="Tan P."/>
            <person name="Wang L."/>
            <person name="Song H."/>
            <person name="Tian L."/>
            <person name="Zhu Q."/>
            <person name="Wang B."/>
        </authorList>
    </citation>
    <scope>NUCLEOTIDE SEQUENCE</scope>
    <source>
        <strain evidence="1">ZJHYS-2018</strain>
    </source>
</reference>
<sequence length="289" mass="32164">MDSSLIGHYKKSALAEVLQSRQELHQTTIMKFVALALALLLAVGSHAASVQADPPTQLAHARAAVDLYVNQVKESATRALAQLDDTEYKEIKDHLVKQIEDFHTQMKSLQTSVSPFTDSVYSSISDATADLRTSLMADIDQLKADIEPRRAALRDVIDKHLDEYKTLLEPIIKEYYAKHTVEMANLKEKLDPVLESLQAKVAVNVEETKTALMPIVETVRAKLSERLEALKKMASPYVEEYKELLKNVYTQAQSTDEASLRAKITPLADEIKAKVQAIFQIISASATQS</sequence>
<keyword evidence="2" id="KW-1185">Reference proteome</keyword>
<dbReference type="Proteomes" id="UP000805704">
    <property type="component" value="Chromosome 6"/>
</dbReference>
<dbReference type="EMBL" id="CM024794">
    <property type="protein sequence ID" value="KAG8002195.1"/>
    <property type="molecule type" value="Genomic_DNA"/>
</dbReference>
<accession>A0ACB7EJ16</accession>
<gene>
    <name evidence="1" type="primary">APOA1</name>
    <name evidence="1" type="ORF">GBF38_012585</name>
</gene>
<comment type="caution">
    <text evidence="1">The sequence shown here is derived from an EMBL/GenBank/DDBJ whole genome shotgun (WGS) entry which is preliminary data.</text>
</comment>
<evidence type="ECO:0000313" key="2">
    <source>
        <dbReference type="Proteomes" id="UP000805704"/>
    </source>
</evidence>
<evidence type="ECO:0000313" key="1">
    <source>
        <dbReference type="EMBL" id="KAG8002195.1"/>
    </source>
</evidence>
<proteinExistence type="predicted"/>